<evidence type="ECO:0000313" key="1">
    <source>
        <dbReference type="EMBL" id="KAF7997008.1"/>
    </source>
</evidence>
<dbReference type="Gene3D" id="2.60.40.10">
    <property type="entry name" value="Immunoglobulins"/>
    <property type="match status" value="1"/>
</dbReference>
<dbReference type="EMBL" id="JACMRX010000001">
    <property type="protein sequence ID" value="KAF7997008.1"/>
    <property type="molecule type" value="Genomic_DNA"/>
</dbReference>
<dbReference type="InterPro" id="IPR013783">
    <property type="entry name" value="Ig-like_fold"/>
</dbReference>
<dbReference type="Proteomes" id="UP000639338">
    <property type="component" value="Unassembled WGS sequence"/>
</dbReference>
<proteinExistence type="predicted"/>
<gene>
    <name evidence="1" type="ORF">HCN44_005285</name>
</gene>
<reference evidence="1 2" key="1">
    <citation type="submission" date="2020-08" db="EMBL/GenBank/DDBJ databases">
        <title>Aphidius gifuensis genome sequencing and assembly.</title>
        <authorList>
            <person name="Du Z."/>
        </authorList>
    </citation>
    <scope>NUCLEOTIDE SEQUENCE [LARGE SCALE GENOMIC DNA]</scope>
    <source>
        <strain evidence="1">YNYX2018</strain>
        <tissue evidence="1">Adults</tissue>
    </source>
</reference>
<dbReference type="AlphaFoldDB" id="A0A835CX16"/>
<comment type="caution">
    <text evidence="1">The sequence shown here is derived from an EMBL/GenBank/DDBJ whole genome shotgun (WGS) entry which is preliminary data.</text>
</comment>
<evidence type="ECO:0000313" key="2">
    <source>
        <dbReference type="Proteomes" id="UP000639338"/>
    </source>
</evidence>
<sequence length="235" mass="26885">MVSKDTAVLNENDQLVCSCSDDKNNNSTLAFAINNVRMNPYQVPFTDYFDRSYQKSNDNTKLYLKKERVSMWDGGDYICFNRYNYTWLHIWVKTKERFFLAKESETSLLIQDRSSMEVPCVPTSPCYDVELFKGSKELAINETNGVKFDPRKGFIITNPRYIDAPVDFTCSITLDGRTENINGRLICGGKLLSTVTSFIDIVNTSSVSQLEGFNLANSKRFLSSTEQKYDALFFT</sequence>
<keyword evidence="2" id="KW-1185">Reference proteome</keyword>
<protein>
    <submittedName>
        <fullName evidence="1">Uncharacterized protein</fullName>
    </submittedName>
</protein>
<organism evidence="1 2">
    <name type="scientific">Aphidius gifuensis</name>
    <name type="common">Parasitoid wasp</name>
    <dbReference type="NCBI Taxonomy" id="684658"/>
    <lineage>
        <taxon>Eukaryota</taxon>
        <taxon>Metazoa</taxon>
        <taxon>Ecdysozoa</taxon>
        <taxon>Arthropoda</taxon>
        <taxon>Hexapoda</taxon>
        <taxon>Insecta</taxon>
        <taxon>Pterygota</taxon>
        <taxon>Neoptera</taxon>
        <taxon>Endopterygota</taxon>
        <taxon>Hymenoptera</taxon>
        <taxon>Apocrita</taxon>
        <taxon>Ichneumonoidea</taxon>
        <taxon>Braconidae</taxon>
        <taxon>Aphidiinae</taxon>
        <taxon>Aphidius</taxon>
    </lineage>
</organism>
<accession>A0A835CX16</accession>
<name>A0A835CX16_APHGI</name>